<comment type="caution">
    <text evidence="1">The sequence shown here is derived from an EMBL/GenBank/DDBJ whole genome shotgun (WGS) entry which is preliminary data.</text>
</comment>
<reference evidence="1 2" key="2">
    <citation type="journal article" date="2022" name="Mol. Ecol. Resour.">
        <title>The genomes of chicory, endive, great burdock and yacon provide insights into Asteraceae paleo-polyploidization history and plant inulin production.</title>
        <authorList>
            <person name="Fan W."/>
            <person name="Wang S."/>
            <person name="Wang H."/>
            <person name="Wang A."/>
            <person name="Jiang F."/>
            <person name="Liu H."/>
            <person name="Zhao H."/>
            <person name="Xu D."/>
            <person name="Zhang Y."/>
        </authorList>
    </citation>
    <scope>NUCLEOTIDE SEQUENCE [LARGE SCALE GENOMIC DNA]</scope>
    <source>
        <strain evidence="2">cv. Yunnan</strain>
        <tissue evidence="1">Leaves</tissue>
    </source>
</reference>
<keyword evidence="2" id="KW-1185">Reference proteome</keyword>
<evidence type="ECO:0000313" key="1">
    <source>
        <dbReference type="EMBL" id="KAI3703734.1"/>
    </source>
</evidence>
<organism evidence="1 2">
    <name type="scientific">Smallanthus sonchifolius</name>
    <dbReference type="NCBI Taxonomy" id="185202"/>
    <lineage>
        <taxon>Eukaryota</taxon>
        <taxon>Viridiplantae</taxon>
        <taxon>Streptophyta</taxon>
        <taxon>Embryophyta</taxon>
        <taxon>Tracheophyta</taxon>
        <taxon>Spermatophyta</taxon>
        <taxon>Magnoliopsida</taxon>
        <taxon>eudicotyledons</taxon>
        <taxon>Gunneridae</taxon>
        <taxon>Pentapetalae</taxon>
        <taxon>asterids</taxon>
        <taxon>campanulids</taxon>
        <taxon>Asterales</taxon>
        <taxon>Asteraceae</taxon>
        <taxon>Asteroideae</taxon>
        <taxon>Heliantheae alliance</taxon>
        <taxon>Millerieae</taxon>
        <taxon>Smallanthus</taxon>
    </lineage>
</organism>
<reference evidence="2" key="1">
    <citation type="journal article" date="2022" name="Mol. Ecol. Resour.">
        <title>The genomes of chicory, endive, great burdock and yacon provide insights into Asteraceae palaeo-polyploidization history and plant inulin production.</title>
        <authorList>
            <person name="Fan W."/>
            <person name="Wang S."/>
            <person name="Wang H."/>
            <person name="Wang A."/>
            <person name="Jiang F."/>
            <person name="Liu H."/>
            <person name="Zhao H."/>
            <person name="Xu D."/>
            <person name="Zhang Y."/>
        </authorList>
    </citation>
    <scope>NUCLEOTIDE SEQUENCE [LARGE SCALE GENOMIC DNA]</scope>
    <source>
        <strain evidence="2">cv. Yunnan</strain>
    </source>
</reference>
<gene>
    <name evidence="1" type="ORF">L1987_73928</name>
</gene>
<name>A0ACB9A280_9ASTR</name>
<accession>A0ACB9A280</accession>
<sequence length="283" mass="31325">MAGNFGERQSEKRYRQATATGLMIEEDNRKRADGNSKPQMKALVGKVENLNALINLKQIWKPIEETATIGDYGDSKIEEEWEKSSSEPIEEGEILVTNDEEEVRQPYQHREEGQSVTIRNKSVPPVEGGEVSIINDGGSKACGPVKWAIRRNRYNLVKAHRKYQAPPVCSRPKKRSWKEIEEDPFDLDCFLDLGILGQQVEFGLDSDKVAEQISNKCEGFHLNTRADSVEASQDPVDEDGSSESVGCSEGDSAPVKEDTSKPGTEVEETISIGAVVPGGEMEL</sequence>
<dbReference type="EMBL" id="CM042042">
    <property type="protein sequence ID" value="KAI3703734.1"/>
    <property type="molecule type" value="Genomic_DNA"/>
</dbReference>
<proteinExistence type="predicted"/>
<dbReference type="Proteomes" id="UP001056120">
    <property type="component" value="Linkage Group LG25"/>
</dbReference>
<protein>
    <submittedName>
        <fullName evidence="1">Uncharacterized protein</fullName>
    </submittedName>
</protein>
<evidence type="ECO:0000313" key="2">
    <source>
        <dbReference type="Proteomes" id="UP001056120"/>
    </source>
</evidence>